<gene>
    <name evidence="1" type="ORF">Xseb_21800</name>
</gene>
<dbReference type="RefSeq" id="WP_029220894.1">
    <property type="nucleotide sequence ID" value="NZ_LOKL01000183.1"/>
</dbReference>
<proteinExistence type="predicted"/>
<accession>A0AAW4RRK1</accession>
<name>A0AAW4RRK1_XANCI</name>
<evidence type="ECO:0000313" key="1">
    <source>
        <dbReference type="EMBL" id="MBZ3927037.1"/>
    </source>
</evidence>
<dbReference type="EMBL" id="LOKL01000183">
    <property type="protein sequence ID" value="MBZ3927037.1"/>
    <property type="molecule type" value="Genomic_DNA"/>
</dbReference>
<protein>
    <submittedName>
        <fullName evidence="1">Uncharacterized protein</fullName>
    </submittedName>
</protein>
<dbReference type="AlphaFoldDB" id="A0AAW4RRK1"/>
<sequence length="95" mass="10468">MFLRSATVATTTLSPIAETARLEAATETLAEYIGYLNSEIDAEQDKAEPNAGRIEALEHELEIVVDERRAITPDNLGLINRALYVYAPLLKPMHG</sequence>
<reference evidence="1" key="1">
    <citation type="submission" date="2015-12" db="EMBL/GenBank/DDBJ databases">
        <authorList>
            <person name="Bansal K."/>
            <person name="Midha S."/>
            <person name="Patil P.B."/>
        </authorList>
    </citation>
    <scope>NUCLEOTIDE SEQUENCE</scope>
    <source>
        <strain evidence="1">LMG867</strain>
    </source>
</reference>
<dbReference type="Proteomes" id="UP000825388">
    <property type="component" value="Unassembled WGS sequence"/>
</dbReference>
<organism evidence="1 2">
    <name type="scientific">Xanthomonas citri pv. sesbaniae</name>
    <dbReference type="NCBI Taxonomy" id="473425"/>
    <lineage>
        <taxon>Bacteria</taxon>
        <taxon>Pseudomonadati</taxon>
        <taxon>Pseudomonadota</taxon>
        <taxon>Gammaproteobacteria</taxon>
        <taxon>Lysobacterales</taxon>
        <taxon>Lysobacteraceae</taxon>
        <taxon>Xanthomonas</taxon>
    </lineage>
</organism>
<evidence type="ECO:0000313" key="2">
    <source>
        <dbReference type="Proteomes" id="UP000825388"/>
    </source>
</evidence>
<comment type="caution">
    <text evidence="1">The sequence shown here is derived from an EMBL/GenBank/DDBJ whole genome shotgun (WGS) entry which is preliminary data.</text>
</comment>